<reference evidence="3" key="1">
    <citation type="submission" date="2017-06" db="EMBL/GenBank/DDBJ databases">
        <title>Whole genome sequence of Laribacter hongkongensis LHGZ1.</title>
        <authorList>
            <person name="Chen D."/>
            <person name="Wu H."/>
            <person name="Chen J."/>
        </authorList>
    </citation>
    <scope>NUCLEOTIDE SEQUENCE [LARGE SCALE GENOMIC DNA]</scope>
    <source>
        <strain evidence="3">LHGZ1</strain>
    </source>
</reference>
<accession>A0A248LJH1</accession>
<feature type="region of interest" description="Disordered" evidence="1">
    <location>
        <begin position="86"/>
        <end position="111"/>
    </location>
</feature>
<evidence type="ECO:0000256" key="1">
    <source>
        <dbReference type="SAM" id="MobiDB-lite"/>
    </source>
</evidence>
<dbReference type="Proteomes" id="UP000197424">
    <property type="component" value="Chromosome"/>
</dbReference>
<proteinExistence type="predicted"/>
<organism evidence="2 3">
    <name type="scientific">Laribacter hongkongensis</name>
    <dbReference type="NCBI Taxonomy" id="168471"/>
    <lineage>
        <taxon>Bacteria</taxon>
        <taxon>Pseudomonadati</taxon>
        <taxon>Pseudomonadota</taxon>
        <taxon>Betaproteobacteria</taxon>
        <taxon>Neisseriales</taxon>
        <taxon>Aquaspirillaceae</taxon>
        <taxon>Laribacter</taxon>
    </lineage>
</organism>
<evidence type="ECO:0000313" key="2">
    <source>
        <dbReference type="EMBL" id="ASJ24641.1"/>
    </source>
</evidence>
<sequence length="139" mass="14408">MPVISPVGGMVPVDIRPRPAARPPAKAVPLATRNDFVSVPPACGYVNKSGQSLLETLNAGAYASRMSAITPEHPGQPDMTVLLANSPYGAPANAPQTVHSTARTEPAGPRHGIRAVSAYRAMARLGQEADQSSQTSPST</sequence>
<name>A0A248LJH1_9NEIS</name>
<gene>
    <name evidence="2" type="ORF">LHGZ1_1810</name>
</gene>
<protein>
    <submittedName>
        <fullName evidence="2">Uncharacterized protein</fullName>
    </submittedName>
</protein>
<evidence type="ECO:0000313" key="3">
    <source>
        <dbReference type="Proteomes" id="UP000197424"/>
    </source>
</evidence>
<feature type="compositionally biased region" description="Polar residues" evidence="1">
    <location>
        <begin position="94"/>
        <end position="103"/>
    </location>
</feature>
<dbReference type="EMBL" id="CP022115">
    <property type="protein sequence ID" value="ASJ24641.1"/>
    <property type="molecule type" value="Genomic_DNA"/>
</dbReference>
<dbReference type="AlphaFoldDB" id="A0A248LJH1"/>